<dbReference type="eggNOG" id="KOG3770">
    <property type="taxonomic scope" value="Eukaryota"/>
</dbReference>
<dbReference type="Proteomes" id="UP000054408">
    <property type="component" value="Unassembled WGS sequence"/>
</dbReference>
<dbReference type="PANTHER" id="PTHR10340">
    <property type="entry name" value="SPHINGOMYELIN PHOSPHODIESTERASE"/>
    <property type="match status" value="1"/>
</dbReference>
<accession>A0A0L0DJY6</accession>
<evidence type="ECO:0000313" key="5">
    <source>
        <dbReference type="Proteomes" id="UP000054408"/>
    </source>
</evidence>
<dbReference type="AlphaFoldDB" id="A0A0L0DJY6"/>
<dbReference type="GO" id="GO:0008081">
    <property type="term" value="F:phosphoric diester hydrolase activity"/>
    <property type="evidence" value="ECO:0007669"/>
    <property type="project" value="TreeGrafter"/>
</dbReference>
<name>A0A0L0DJY6_THETB</name>
<evidence type="ECO:0000259" key="3">
    <source>
        <dbReference type="Pfam" id="PF00149"/>
    </source>
</evidence>
<dbReference type="EMBL" id="GL349472">
    <property type="protein sequence ID" value="KNC52406.1"/>
    <property type="molecule type" value="Genomic_DNA"/>
</dbReference>
<dbReference type="SUPFAM" id="SSF56300">
    <property type="entry name" value="Metallo-dependent phosphatases"/>
    <property type="match status" value="1"/>
</dbReference>
<protein>
    <submittedName>
        <fullName evidence="4">Sphingomyelinase phosphodiesterase C</fullName>
    </submittedName>
</protein>
<gene>
    <name evidence="4" type="ORF">AMSG_08381</name>
</gene>
<dbReference type="Pfam" id="PF00149">
    <property type="entry name" value="Metallophos"/>
    <property type="match status" value="1"/>
</dbReference>
<sequence length="461" mass="49606">MDTSAAEGASDGDGSGDGFVFWQVTDLHYEPLYCVGCETKHFCRPKASVGDEFQEVAVGGGGDRHGVGKKDHIAEFWGSYDCDIPKVMVESAVDFVAVESRALMAGNGGVPIPVLWTGDSGPHKLTQDDASSSLAALLTTSRTLQDVLPTGTPVFPTLGNLDVFPNGQLPDVESTELLAVVADAWAPWLTLDALAQFRSTGYYAQGLPGTNLTVLSLNTVLWYKENQLSRPNLDDDPLNQFDWLKARLAAAVAVGAKVILMGHIPPQNFHDQYNAEYVKILRKYSDAIYALVFAHWHENMISLLWDESAYGGDGAPITGAPIAAQFSGSSVTSRKHRNPAVRLYSASLAGGILDYTVYRTVLEADNAANKTSWAPYFSACEAYPVDDLSVASVYKLYLKLYASKAPTPGAPSLWQTFVGEHLIANAYTCDASCGDELLAKMECIDMTTTTDCGNIPDAGCS</sequence>
<dbReference type="Gene3D" id="3.60.21.10">
    <property type="match status" value="1"/>
</dbReference>
<dbReference type="OrthoDB" id="348678at2759"/>
<dbReference type="GeneID" id="25567088"/>
<keyword evidence="5" id="KW-1185">Reference proteome</keyword>
<dbReference type="GO" id="GO:0005615">
    <property type="term" value="C:extracellular space"/>
    <property type="evidence" value="ECO:0007669"/>
    <property type="project" value="TreeGrafter"/>
</dbReference>
<dbReference type="InterPro" id="IPR004843">
    <property type="entry name" value="Calcineurin-like_PHP"/>
</dbReference>
<dbReference type="PANTHER" id="PTHR10340:SF57">
    <property type="entry name" value="METALLOPHOS DOMAIN-CONTAINING PROTEIN"/>
    <property type="match status" value="1"/>
</dbReference>
<reference evidence="4 5" key="1">
    <citation type="submission" date="2010-05" db="EMBL/GenBank/DDBJ databases">
        <title>The Genome Sequence of Thecamonas trahens ATCC 50062.</title>
        <authorList>
            <consortium name="The Broad Institute Genome Sequencing Platform"/>
            <person name="Russ C."/>
            <person name="Cuomo C."/>
            <person name="Shea T."/>
            <person name="Young S.K."/>
            <person name="Zeng Q."/>
            <person name="Koehrsen M."/>
            <person name="Haas B."/>
            <person name="Borodovsky M."/>
            <person name="Guigo R."/>
            <person name="Alvarado L."/>
            <person name="Berlin A."/>
            <person name="Bochicchio J."/>
            <person name="Borenstein D."/>
            <person name="Chapman S."/>
            <person name="Chen Z."/>
            <person name="Freedman E."/>
            <person name="Gellesch M."/>
            <person name="Goldberg J."/>
            <person name="Griggs A."/>
            <person name="Gujja S."/>
            <person name="Heilman E."/>
            <person name="Heiman D."/>
            <person name="Hepburn T."/>
            <person name="Howarth C."/>
            <person name="Jen D."/>
            <person name="Larson L."/>
            <person name="Mehta T."/>
            <person name="Park D."/>
            <person name="Pearson M."/>
            <person name="Roberts A."/>
            <person name="Saif S."/>
            <person name="Shenoy N."/>
            <person name="Sisk P."/>
            <person name="Stolte C."/>
            <person name="Sykes S."/>
            <person name="Thomson T."/>
            <person name="Walk T."/>
            <person name="White J."/>
            <person name="Yandava C."/>
            <person name="Burger G."/>
            <person name="Gray M.W."/>
            <person name="Holland P.W.H."/>
            <person name="King N."/>
            <person name="Lang F.B.F."/>
            <person name="Roger A.J."/>
            <person name="Ruiz-Trillo I."/>
            <person name="Lander E."/>
            <person name="Nusbaum C."/>
        </authorList>
    </citation>
    <scope>NUCLEOTIDE SEQUENCE [LARGE SCALE GENOMIC DNA]</scope>
    <source>
        <strain evidence="4 5">ATCC 50062</strain>
    </source>
</reference>
<proteinExistence type="predicted"/>
<dbReference type="RefSeq" id="XP_013755449.1">
    <property type="nucleotide sequence ID" value="XM_013899995.1"/>
</dbReference>
<keyword evidence="2" id="KW-0325">Glycoprotein</keyword>
<evidence type="ECO:0000256" key="1">
    <source>
        <dbReference type="ARBA" id="ARBA00022801"/>
    </source>
</evidence>
<feature type="domain" description="Calcineurin-like phosphoesterase" evidence="3">
    <location>
        <begin position="114"/>
        <end position="298"/>
    </location>
</feature>
<keyword evidence="1" id="KW-0378">Hydrolase</keyword>
<evidence type="ECO:0000313" key="4">
    <source>
        <dbReference type="EMBL" id="KNC52406.1"/>
    </source>
</evidence>
<evidence type="ECO:0000256" key="2">
    <source>
        <dbReference type="ARBA" id="ARBA00023180"/>
    </source>
</evidence>
<dbReference type="InterPro" id="IPR029052">
    <property type="entry name" value="Metallo-depent_PP-like"/>
</dbReference>
<organism evidence="4 5">
    <name type="scientific">Thecamonas trahens ATCC 50062</name>
    <dbReference type="NCBI Taxonomy" id="461836"/>
    <lineage>
        <taxon>Eukaryota</taxon>
        <taxon>Apusozoa</taxon>
        <taxon>Apusomonadida</taxon>
        <taxon>Apusomonadidae</taxon>
        <taxon>Thecamonas</taxon>
    </lineage>
</organism>